<protein>
    <submittedName>
        <fullName evidence="1">Rrf2 family transcriptional regulator</fullName>
    </submittedName>
</protein>
<dbReference type="Pfam" id="PF02082">
    <property type="entry name" value="Rrf2"/>
    <property type="match status" value="1"/>
</dbReference>
<dbReference type="GO" id="GO:0005829">
    <property type="term" value="C:cytosol"/>
    <property type="evidence" value="ECO:0007669"/>
    <property type="project" value="TreeGrafter"/>
</dbReference>
<gene>
    <name evidence="1" type="ORF">DN051_07890</name>
</gene>
<dbReference type="NCBIfam" id="TIGR00738">
    <property type="entry name" value="rrf2_super"/>
    <property type="match status" value="1"/>
</dbReference>
<sequence>MSKGVEWALHTLLNLDVVGGGPVGSAQLAEAHGLSPSYLNKQLQLLARAELVVSVPGPRGGFRLAKPLEAITLLDVVEAIEGGTELFHCTEIRCGGKIGELSPPPTGRCAVNAAMRRAEEAWHQALAAQSLADIRTELTASPLVRQVVRSALN</sequence>
<dbReference type="AlphaFoldDB" id="A0A2Z4IWJ9"/>
<reference evidence="1 2" key="1">
    <citation type="journal article" date="2019" name="Int. J. Syst. Evol. Microbiol.">
        <title>Streptomyces cadmiisoli sp. nov., a novel actinomycete isolated from cadmium-contaminated soil.</title>
        <authorList>
            <person name="Li K."/>
            <person name="Tang X."/>
            <person name="Zhao J."/>
            <person name="Guo Y."/>
            <person name="Tang Y."/>
            <person name="Gao J."/>
        </authorList>
    </citation>
    <scope>NUCLEOTIDE SEQUENCE [LARGE SCALE GENOMIC DNA]</scope>
    <source>
        <strain evidence="1 2">ZFG47</strain>
    </source>
</reference>
<dbReference type="InterPro" id="IPR000944">
    <property type="entry name" value="Tscrpt_reg_Rrf2"/>
</dbReference>
<dbReference type="InterPro" id="IPR036388">
    <property type="entry name" value="WH-like_DNA-bd_sf"/>
</dbReference>
<name>A0A2Z4IWJ9_9ACTN</name>
<dbReference type="EMBL" id="CP030073">
    <property type="protein sequence ID" value="AWW36553.1"/>
    <property type="molecule type" value="Genomic_DNA"/>
</dbReference>
<dbReference type="KEGG" id="scad:DN051_07890"/>
<accession>A0A2Z4IWJ9</accession>
<evidence type="ECO:0000313" key="2">
    <source>
        <dbReference type="Proteomes" id="UP000249616"/>
    </source>
</evidence>
<dbReference type="PANTHER" id="PTHR33221">
    <property type="entry name" value="WINGED HELIX-TURN-HELIX TRANSCRIPTIONAL REGULATOR, RRF2 FAMILY"/>
    <property type="match status" value="1"/>
</dbReference>
<organism evidence="1 2">
    <name type="scientific">Streptomyces cadmiisoli</name>
    <dbReference type="NCBI Taxonomy" id="2184053"/>
    <lineage>
        <taxon>Bacteria</taxon>
        <taxon>Bacillati</taxon>
        <taxon>Actinomycetota</taxon>
        <taxon>Actinomycetes</taxon>
        <taxon>Kitasatosporales</taxon>
        <taxon>Streptomycetaceae</taxon>
        <taxon>Streptomyces</taxon>
        <taxon>Streptomyces aurantiacus group</taxon>
    </lineage>
</organism>
<dbReference type="Proteomes" id="UP000249616">
    <property type="component" value="Chromosome"/>
</dbReference>
<dbReference type="PROSITE" id="PS51197">
    <property type="entry name" value="HTH_RRF2_2"/>
    <property type="match status" value="1"/>
</dbReference>
<dbReference type="GO" id="GO:0003700">
    <property type="term" value="F:DNA-binding transcription factor activity"/>
    <property type="evidence" value="ECO:0007669"/>
    <property type="project" value="TreeGrafter"/>
</dbReference>
<dbReference type="RefSeq" id="WP_053762543.1">
    <property type="nucleotide sequence ID" value="NZ_CBDRHE010000001.1"/>
</dbReference>
<evidence type="ECO:0000313" key="1">
    <source>
        <dbReference type="EMBL" id="AWW36553.1"/>
    </source>
</evidence>
<dbReference type="Gene3D" id="1.10.10.10">
    <property type="entry name" value="Winged helix-like DNA-binding domain superfamily/Winged helix DNA-binding domain"/>
    <property type="match status" value="1"/>
</dbReference>
<dbReference type="SUPFAM" id="SSF46785">
    <property type="entry name" value="Winged helix' DNA-binding domain"/>
    <property type="match status" value="1"/>
</dbReference>
<dbReference type="PANTHER" id="PTHR33221:SF9">
    <property type="entry name" value="RRF2 FAMILY PROTEIN"/>
    <property type="match status" value="1"/>
</dbReference>
<keyword evidence="2" id="KW-1185">Reference proteome</keyword>
<dbReference type="InterPro" id="IPR036390">
    <property type="entry name" value="WH_DNA-bd_sf"/>
</dbReference>
<proteinExistence type="predicted"/>